<dbReference type="PANTHER" id="PTHR33531:SF10">
    <property type="entry name" value="BLR7895 PROTEIN"/>
    <property type="match status" value="1"/>
</dbReference>
<dbReference type="Proteomes" id="UP000807825">
    <property type="component" value="Unassembled WGS sequence"/>
</dbReference>
<evidence type="ECO:0000313" key="2">
    <source>
        <dbReference type="EMBL" id="MBI5249752.1"/>
    </source>
</evidence>
<dbReference type="GO" id="GO:0016491">
    <property type="term" value="F:oxidoreductase activity"/>
    <property type="evidence" value="ECO:0007669"/>
    <property type="project" value="InterPro"/>
</dbReference>
<dbReference type="SUPFAM" id="SSF47240">
    <property type="entry name" value="Ferritin-like"/>
    <property type="match status" value="1"/>
</dbReference>
<organism evidence="2 3">
    <name type="scientific">Desulfomonile tiedjei</name>
    <dbReference type="NCBI Taxonomy" id="2358"/>
    <lineage>
        <taxon>Bacteria</taxon>
        <taxon>Pseudomonadati</taxon>
        <taxon>Thermodesulfobacteriota</taxon>
        <taxon>Desulfomonilia</taxon>
        <taxon>Desulfomonilales</taxon>
        <taxon>Desulfomonilaceae</taxon>
        <taxon>Desulfomonile</taxon>
    </lineage>
</organism>
<evidence type="ECO:0000313" key="3">
    <source>
        <dbReference type="Proteomes" id="UP000807825"/>
    </source>
</evidence>
<dbReference type="EMBL" id="JACRDE010000261">
    <property type="protein sequence ID" value="MBI5249752.1"/>
    <property type="molecule type" value="Genomic_DNA"/>
</dbReference>
<comment type="caution">
    <text evidence="2">The sequence shown here is derived from an EMBL/GenBank/DDBJ whole genome shotgun (WGS) entry which is preliminary data.</text>
</comment>
<dbReference type="InterPro" id="IPR009078">
    <property type="entry name" value="Ferritin-like_SF"/>
</dbReference>
<gene>
    <name evidence="2" type="ORF">HY912_09670</name>
</gene>
<name>A0A9D6V1K1_9BACT</name>
<evidence type="ECO:0000259" key="1">
    <source>
        <dbReference type="Pfam" id="PF02915"/>
    </source>
</evidence>
<dbReference type="InterPro" id="IPR003251">
    <property type="entry name" value="Rr_diiron-bd_dom"/>
</dbReference>
<dbReference type="PANTHER" id="PTHR33531">
    <property type="entry name" value="RUBRERYTHRIN SUBFAMILY"/>
    <property type="match status" value="1"/>
</dbReference>
<dbReference type="CDD" id="cd01045">
    <property type="entry name" value="Ferritin_like_AB"/>
    <property type="match status" value="1"/>
</dbReference>
<proteinExistence type="predicted"/>
<protein>
    <submittedName>
        <fullName evidence="2">Ferritin family protein</fullName>
    </submittedName>
</protein>
<dbReference type="Pfam" id="PF02915">
    <property type="entry name" value="Rubrerythrin"/>
    <property type="match status" value="1"/>
</dbReference>
<dbReference type="Gene3D" id="1.20.1260.10">
    <property type="match status" value="1"/>
</dbReference>
<dbReference type="AlphaFoldDB" id="A0A9D6V1K1"/>
<dbReference type="InterPro" id="IPR012347">
    <property type="entry name" value="Ferritin-like"/>
</dbReference>
<dbReference type="GO" id="GO:0046872">
    <property type="term" value="F:metal ion binding"/>
    <property type="evidence" value="ECO:0007669"/>
    <property type="project" value="InterPro"/>
</dbReference>
<reference evidence="2" key="1">
    <citation type="submission" date="2020-07" db="EMBL/GenBank/DDBJ databases">
        <title>Huge and variable diversity of episymbiotic CPR bacteria and DPANN archaea in groundwater ecosystems.</title>
        <authorList>
            <person name="He C.Y."/>
            <person name="Keren R."/>
            <person name="Whittaker M."/>
            <person name="Farag I.F."/>
            <person name="Doudna J."/>
            <person name="Cate J.H.D."/>
            <person name="Banfield J.F."/>
        </authorList>
    </citation>
    <scope>NUCLEOTIDE SEQUENCE</scope>
    <source>
        <strain evidence="2">NC_groundwater_1664_Pr3_B-0.1um_52_9</strain>
    </source>
</reference>
<feature type="domain" description="Rubrerythrin diiron-binding" evidence="1">
    <location>
        <begin position="9"/>
        <end position="141"/>
    </location>
</feature>
<sequence length="152" mass="17599">MQQWKSVDEILDFAIGQEEEAAKFYTELSGRMDRPWMSKIFQDFAKEEMGHKKKLQDIKAGKLLLSAEKKVLDLKIGDYLVDVEPTSEHLDYQQALVIAMKKEKKAFKMYSDLADATDDANIRAAFLSLAQEEAKHKLRFEIEYDDVIMSEN</sequence>
<accession>A0A9D6V1K1</accession>